<evidence type="ECO:0000313" key="1">
    <source>
        <dbReference type="EMBL" id="VDO09726.1"/>
    </source>
</evidence>
<proteinExistence type="predicted"/>
<reference evidence="3" key="1">
    <citation type="submission" date="2017-02" db="UniProtKB">
        <authorList>
            <consortium name="WormBaseParasite"/>
        </authorList>
    </citation>
    <scope>IDENTIFICATION</scope>
</reference>
<gene>
    <name evidence="1" type="ORF">HNAJ_LOCUS11166</name>
</gene>
<keyword evidence="2" id="KW-1185">Reference proteome</keyword>
<dbReference type="WBParaSite" id="HNAJ_0001117601-mRNA-1">
    <property type="protein sequence ID" value="HNAJ_0001117601-mRNA-1"/>
    <property type="gene ID" value="HNAJ_0001117601"/>
</dbReference>
<evidence type="ECO:0000313" key="3">
    <source>
        <dbReference type="WBParaSite" id="HNAJ_0001117601-mRNA-1"/>
    </source>
</evidence>
<reference evidence="1 2" key="2">
    <citation type="submission" date="2018-11" db="EMBL/GenBank/DDBJ databases">
        <authorList>
            <consortium name="Pathogen Informatics"/>
        </authorList>
    </citation>
    <scope>NUCLEOTIDE SEQUENCE [LARGE SCALE GENOMIC DNA]</scope>
</reference>
<dbReference type="SUPFAM" id="SSF48371">
    <property type="entry name" value="ARM repeat"/>
    <property type="match status" value="1"/>
</dbReference>
<dbReference type="AlphaFoldDB" id="A0A0R3TTW6"/>
<dbReference type="OrthoDB" id="6265453at2759"/>
<dbReference type="InterPro" id="IPR011989">
    <property type="entry name" value="ARM-like"/>
</dbReference>
<protein>
    <submittedName>
        <fullName evidence="1 3">Uncharacterized protein</fullName>
    </submittedName>
</protein>
<dbReference type="InterPro" id="IPR016024">
    <property type="entry name" value="ARM-type_fold"/>
</dbReference>
<organism evidence="3">
    <name type="scientific">Rodentolepis nana</name>
    <name type="common">Dwarf tapeworm</name>
    <name type="synonym">Hymenolepis nana</name>
    <dbReference type="NCBI Taxonomy" id="102285"/>
    <lineage>
        <taxon>Eukaryota</taxon>
        <taxon>Metazoa</taxon>
        <taxon>Spiralia</taxon>
        <taxon>Lophotrochozoa</taxon>
        <taxon>Platyhelminthes</taxon>
        <taxon>Cestoda</taxon>
        <taxon>Eucestoda</taxon>
        <taxon>Cyclophyllidea</taxon>
        <taxon>Hymenolepididae</taxon>
        <taxon>Rodentolepis</taxon>
    </lineage>
</organism>
<accession>A0A0R3TTW6</accession>
<evidence type="ECO:0000313" key="2">
    <source>
        <dbReference type="Proteomes" id="UP000278807"/>
    </source>
</evidence>
<dbReference type="Gene3D" id="1.25.10.10">
    <property type="entry name" value="Leucine-rich Repeat Variant"/>
    <property type="match status" value="1"/>
</dbReference>
<dbReference type="Proteomes" id="UP000278807">
    <property type="component" value="Unassembled WGS sequence"/>
</dbReference>
<sequence>MRILYEYVDSSLEDKRFLIVNCENVFGERDDSDWMLSTLETLAGLLEEIDLNSTNSRHKLPDVPSDSGGGRNPWTFTPHNAQYITYLMSRLIGIKAVDVRSRNLIHKIILRQFRNASCAQVKAALLRFSKYFVRFLTPTEVKEYVLPLLSLCLNSRNLETLAAAMEALPKLVEYPISAETYEKCLKKAINAFKKSSSRPQIQSVAVQCVGNIISQLSLDVLENILLPFALEATAEAANNAGTVRVSGGGGERNSTQRGSATAAHDAPWLIPGYLIEFDFFLSEGEPVISLCCKLNSLIQLTS</sequence>
<name>A0A0R3TTW6_RODNA</name>
<dbReference type="EMBL" id="UZAE01013412">
    <property type="protein sequence ID" value="VDO09726.1"/>
    <property type="molecule type" value="Genomic_DNA"/>
</dbReference>